<dbReference type="STRING" id="225849.swp_3099"/>
<protein>
    <submittedName>
        <fullName evidence="2">Pentapeptide repeat protein</fullName>
    </submittedName>
</protein>
<sequence>MLLAFIFSLIFVSACNSNDDTEIQSDFLLEKDFADNSRLRANPEQGVVALFLEPGSATTADDSNGESGTDLIPYQYSRTLNHTFCYEDGNSDSNHSMVLNNSDGEEVLSMSANDKCVSAIMPAGEFQLVLTHGEHVESTDLTFLVTQPNSGSLSAINSTHYSIVSRLLSHIGNILISSAHAETTDDNVTTLISTNACKNCDLSDADLDNATLTFADLSGADLTDAILTNVDLFESTLTGTNFSGADMSKGDFRGSEMTYADLSDANLTGAYFSSAQLSPADLHNATVTDTDFDNANLVGATWTDGGICDITSVGFCNSTAVAESDPCDSVKQDVTDDGNTVYKCLLPAVDKQVCTTEYGGVDGGTPITSCEAIDSSELVTSVNLVDIFSQVSSSFDATLDNDTPMAILAWGGEGGIGSSGGLWTSGGDGGKAGFASTVTTLSHFLDSYGQTSFNFFIGENGTLSNIYGDGGSSTLVMIAESSPSSLEDDVILIAGGGGGGDSSGWINDGTDGADGGVAASSVIGQGTIGVGQSFDSGADGGSTDEWGDGGSGADDGKDGIGGQGGQGFLGVNSEWVNGDPGVGSNGRGGNADDSFSGAGGGGGGGGYGGGGAGDDAAGAGGGSWSIIPATTCNSAPTKETAPSTPGSSGDDFGSKNGAVEVWIFPKGC</sequence>
<gene>
    <name evidence="2" type="ordered locus">swp_3099</name>
</gene>
<evidence type="ECO:0000313" key="3">
    <source>
        <dbReference type="Proteomes" id="UP000000753"/>
    </source>
</evidence>
<name>B8CPV0_SHEPW</name>
<keyword evidence="3" id="KW-1185">Reference proteome</keyword>
<dbReference type="InterPro" id="IPR051082">
    <property type="entry name" value="Pentapeptide-BTB/POZ_domain"/>
</dbReference>
<dbReference type="AlphaFoldDB" id="B8CPV0"/>
<reference evidence="2 3" key="1">
    <citation type="journal article" date="2008" name="PLoS ONE">
        <title>Environmental adaptation: genomic analysis of the piezotolerant and psychrotolerant deep-sea iron reducing bacterium Shewanella piezotolerans WP3.</title>
        <authorList>
            <person name="Wang F."/>
            <person name="Wang J."/>
            <person name="Jian H."/>
            <person name="Zhang B."/>
            <person name="Li S."/>
            <person name="Wang F."/>
            <person name="Zeng X."/>
            <person name="Gao L."/>
            <person name="Bartlett D.H."/>
            <person name="Yu J."/>
            <person name="Hu S."/>
            <person name="Xiao X."/>
        </authorList>
    </citation>
    <scope>NUCLEOTIDE SEQUENCE [LARGE SCALE GENOMIC DNA]</scope>
    <source>
        <strain evidence="3">WP3 / JCM 13877</strain>
    </source>
</reference>
<feature type="region of interest" description="Disordered" evidence="1">
    <location>
        <begin position="628"/>
        <end position="655"/>
    </location>
</feature>
<dbReference type="Gene3D" id="2.160.20.80">
    <property type="entry name" value="E3 ubiquitin-protein ligase SopA"/>
    <property type="match status" value="1"/>
</dbReference>
<dbReference type="InterPro" id="IPR001646">
    <property type="entry name" value="5peptide_repeat"/>
</dbReference>
<accession>B8CPV0</accession>
<evidence type="ECO:0000256" key="1">
    <source>
        <dbReference type="SAM" id="MobiDB-lite"/>
    </source>
</evidence>
<feature type="region of interest" description="Disordered" evidence="1">
    <location>
        <begin position="529"/>
        <end position="597"/>
    </location>
</feature>
<dbReference type="PANTHER" id="PTHR14136">
    <property type="entry name" value="BTB_POZ DOMAIN-CONTAINING PROTEIN KCTD9"/>
    <property type="match status" value="1"/>
</dbReference>
<dbReference type="PANTHER" id="PTHR14136:SF17">
    <property type="entry name" value="BTB_POZ DOMAIN-CONTAINING PROTEIN KCTD9"/>
    <property type="match status" value="1"/>
</dbReference>
<dbReference type="EMBL" id="CP000472">
    <property type="protein sequence ID" value="ACJ29813.1"/>
    <property type="molecule type" value="Genomic_DNA"/>
</dbReference>
<feature type="compositionally biased region" description="Gly residues" evidence="1">
    <location>
        <begin position="580"/>
        <end position="589"/>
    </location>
</feature>
<dbReference type="Proteomes" id="UP000000753">
    <property type="component" value="Chromosome"/>
</dbReference>
<dbReference type="SUPFAM" id="SSF141571">
    <property type="entry name" value="Pentapeptide repeat-like"/>
    <property type="match status" value="1"/>
</dbReference>
<dbReference type="HOGENOM" id="CLU_025780_0_0_6"/>
<dbReference type="KEGG" id="swp:swp_3099"/>
<dbReference type="eggNOG" id="COG1357">
    <property type="taxonomic scope" value="Bacteria"/>
</dbReference>
<feature type="compositionally biased region" description="Gly residues" evidence="1">
    <location>
        <begin position="548"/>
        <end position="568"/>
    </location>
</feature>
<organism evidence="2 3">
    <name type="scientific">Shewanella piezotolerans (strain WP3 / JCM 13877)</name>
    <dbReference type="NCBI Taxonomy" id="225849"/>
    <lineage>
        <taxon>Bacteria</taxon>
        <taxon>Pseudomonadati</taxon>
        <taxon>Pseudomonadota</taxon>
        <taxon>Gammaproteobacteria</taxon>
        <taxon>Alteromonadales</taxon>
        <taxon>Shewanellaceae</taxon>
        <taxon>Shewanella</taxon>
    </lineage>
</organism>
<evidence type="ECO:0000313" key="2">
    <source>
        <dbReference type="EMBL" id="ACJ29813.1"/>
    </source>
</evidence>
<proteinExistence type="predicted"/>
<feature type="compositionally biased region" description="Polar residues" evidence="1">
    <location>
        <begin position="628"/>
        <end position="647"/>
    </location>
</feature>
<dbReference type="Pfam" id="PF00805">
    <property type="entry name" value="Pentapeptide"/>
    <property type="match status" value="2"/>
</dbReference>